<keyword evidence="1" id="KW-0472">Membrane</keyword>
<evidence type="ECO:0000256" key="2">
    <source>
        <dbReference type="ARBA" id="ARBA00022692"/>
    </source>
</evidence>
<accession>A0A420DF15</accession>
<evidence type="ECO:0000259" key="4">
    <source>
        <dbReference type="Pfam" id="PF03865"/>
    </source>
</evidence>
<dbReference type="Proteomes" id="UP000284892">
    <property type="component" value="Unassembled WGS sequence"/>
</dbReference>
<feature type="domain" description="Haemolysin activator HlyB C-terminal" evidence="4">
    <location>
        <begin position="350"/>
        <end position="524"/>
    </location>
</feature>
<dbReference type="RefSeq" id="WP_120202468.1">
    <property type="nucleotide sequence ID" value="NZ_RAQJ01000006.1"/>
</dbReference>
<dbReference type="Gene3D" id="2.40.160.50">
    <property type="entry name" value="membrane protein fhac: a member of the omp85/tpsb transporter family"/>
    <property type="match status" value="1"/>
</dbReference>
<dbReference type="Pfam" id="PF03865">
    <property type="entry name" value="ShlB"/>
    <property type="match status" value="1"/>
</dbReference>
<keyword evidence="3" id="KW-0732">Signal</keyword>
<dbReference type="InterPro" id="IPR039910">
    <property type="entry name" value="D15-like"/>
</dbReference>
<evidence type="ECO:0000256" key="3">
    <source>
        <dbReference type="SAM" id="SignalP"/>
    </source>
</evidence>
<dbReference type="PANTHER" id="PTHR12815">
    <property type="entry name" value="SORTING AND ASSEMBLY MACHINERY SAMM50 PROTEIN FAMILY MEMBER"/>
    <property type="match status" value="1"/>
</dbReference>
<keyword evidence="1" id="KW-1134">Transmembrane beta strand</keyword>
<dbReference type="InterPro" id="IPR005565">
    <property type="entry name" value="Hemolysn_activator_HlyB_C"/>
</dbReference>
<evidence type="ECO:0000256" key="1">
    <source>
        <dbReference type="ARBA" id="ARBA00022452"/>
    </source>
</evidence>
<name>A0A420DF15_9FLAO</name>
<keyword evidence="2" id="KW-0812">Transmembrane</keyword>
<organism evidence="5 6">
    <name type="scientific">Ichthyenterobacterium magnum</name>
    <dbReference type="NCBI Taxonomy" id="1230530"/>
    <lineage>
        <taxon>Bacteria</taxon>
        <taxon>Pseudomonadati</taxon>
        <taxon>Bacteroidota</taxon>
        <taxon>Flavobacteriia</taxon>
        <taxon>Flavobacteriales</taxon>
        <taxon>Flavobacteriaceae</taxon>
        <taxon>Ichthyenterobacterium</taxon>
    </lineage>
</organism>
<keyword evidence="6" id="KW-1185">Reference proteome</keyword>
<sequence length="562" mass="64393">MSIKFPVLQLLFLFICSNCLLAQSLNLSVVGKNEIETKIIDSISYTKSHKDYLSLDSEIKRLKKKYNSSGYLESILLELKKENDSTFTAKFNLRNRYNVIHIYYNGIIDKSMLDLISENITDSYFEIEVKKLENTLQLLNSEIANNGDPFSTLQLANIRKKDDTALVADLSVSKQSKRLIDKIVVKGYEKFPKSYLNHYLKIKPKQNFNLKKVKEKTLSLNNLQFANKIKDSEVLFSKDSTILYMYVEKTKSNAFDGFLGFGTNEQTGKIEFDGYLNLNLTNNLNFGESIKLLYKSDENEQKTFDVKIDMPYLFGSPIGLGLELNIFKKDSTFVTSSQTAKINYQINPSNSISVGITSTTSTDLLDINSFSINDYKSNQYFLNYTHVKRQNYDLLFPTNFLFDISAGIGNRKTNNKNFNQSKFTINSFKIFNLNRKNNIYLRLNGAILNSDTYLENELLRFGGINSIRGFEENSLTADLYAVLNTEYRYKLNNSLYVHSVIDASYFENQSSNAKEKLFGFGFGFGLLTKAGLFKFNYTSAKTENQKFKFSDSKVHLSLTTSF</sequence>
<dbReference type="PANTHER" id="PTHR12815:SF18">
    <property type="entry name" value="SORTING AND ASSEMBLY MACHINERY COMPONENT 50 HOMOLOG"/>
    <property type="match status" value="1"/>
</dbReference>
<gene>
    <name evidence="5" type="ORF">BXY80_2550</name>
</gene>
<dbReference type="OrthoDB" id="9811416at2"/>
<dbReference type="EMBL" id="RAQJ01000006">
    <property type="protein sequence ID" value="RKE90960.1"/>
    <property type="molecule type" value="Genomic_DNA"/>
</dbReference>
<dbReference type="AlphaFoldDB" id="A0A420DF15"/>
<feature type="chain" id="PRO_5019437972" evidence="3">
    <location>
        <begin position="23"/>
        <end position="562"/>
    </location>
</feature>
<evidence type="ECO:0000313" key="6">
    <source>
        <dbReference type="Proteomes" id="UP000284892"/>
    </source>
</evidence>
<proteinExistence type="predicted"/>
<feature type="signal peptide" evidence="3">
    <location>
        <begin position="1"/>
        <end position="22"/>
    </location>
</feature>
<protein>
    <submittedName>
        <fullName evidence="5">Outer membrane protein assembly factor BamA</fullName>
    </submittedName>
</protein>
<comment type="caution">
    <text evidence="5">The sequence shown here is derived from an EMBL/GenBank/DDBJ whole genome shotgun (WGS) entry which is preliminary data.</text>
</comment>
<evidence type="ECO:0000313" key="5">
    <source>
        <dbReference type="EMBL" id="RKE90960.1"/>
    </source>
</evidence>
<reference evidence="5 6" key="1">
    <citation type="submission" date="2018-09" db="EMBL/GenBank/DDBJ databases">
        <title>Genomic Encyclopedia of Archaeal and Bacterial Type Strains, Phase II (KMG-II): from individual species to whole genera.</title>
        <authorList>
            <person name="Goeker M."/>
        </authorList>
    </citation>
    <scope>NUCLEOTIDE SEQUENCE [LARGE SCALE GENOMIC DNA]</scope>
    <source>
        <strain evidence="5 6">DSM 26283</strain>
    </source>
</reference>